<keyword evidence="2" id="KW-1185">Reference proteome</keyword>
<reference evidence="1" key="1">
    <citation type="submission" date="2020-05" db="EMBL/GenBank/DDBJ databases">
        <title>Large-scale comparative analyses of tick genomes elucidate their genetic diversity and vector capacities.</title>
        <authorList>
            <person name="Jia N."/>
            <person name="Wang J."/>
            <person name="Shi W."/>
            <person name="Du L."/>
            <person name="Sun Y."/>
            <person name="Zhan W."/>
            <person name="Jiang J."/>
            <person name="Wang Q."/>
            <person name="Zhang B."/>
            <person name="Ji P."/>
            <person name="Sakyi L.B."/>
            <person name="Cui X."/>
            <person name="Yuan T."/>
            <person name="Jiang B."/>
            <person name="Yang W."/>
            <person name="Lam T.T.-Y."/>
            <person name="Chang Q."/>
            <person name="Ding S."/>
            <person name="Wang X."/>
            <person name="Zhu J."/>
            <person name="Ruan X."/>
            <person name="Zhao L."/>
            <person name="Wei J."/>
            <person name="Que T."/>
            <person name="Du C."/>
            <person name="Cheng J."/>
            <person name="Dai P."/>
            <person name="Han X."/>
            <person name="Huang E."/>
            <person name="Gao Y."/>
            <person name="Liu J."/>
            <person name="Shao H."/>
            <person name="Ye R."/>
            <person name="Li L."/>
            <person name="Wei W."/>
            <person name="Wang X."/>
            <person name="Wang C."/>
            <person name="Yang T."/>
            <person name="Huo Q."/>
            <person name="Li W."/>
            <person name="Guo W."/>
            <person name="Chen H."/>
            <person name="Zhou L."/>
            <person name="Ni X."/>
            <person name="Tian J."/>
            <person name="Zhou Y."/>
            <person name="Sheng Y."/>
            <person name="Liu T."/>
            <person name="Pan Y."/>
            <person name="Xia L."/>
            <person name="Li J."/>
            <person name="Zhao F."/>
            <person name="Cao W."/>
        </authorList>
    </citation>
    <scope>NUCLEOTIDE SEQUENCE</scope>
    <source>
        <strain evidence="1">Hyas-2018</strain>
    </source>
</reference>
<gene>
    <name evidence="1" type="ORF">HPB50_015883</name>
</gene>
<sequence>MRRARPSSSASGLHFAPGLFCCSGRPPPPLDRCATEVVFGGDHWSSTVPPRNVDKPMVKMSALMSRSHRQHCYLCDLPRMPWAMLHDFSEPVCRGCVNYEGADRIEVVLDTARQMKRAHGFPEAVARPLYKGLNGAPPEVVPPQQQQHRAAAPVAAAPMAPVMDRFERRNAMLEYSQRMRGADPRAAQASGVPCKRERDDDDPPEPSKRAAALQALDEAVPPRPPLTRGESLPTAVMGVPFDVRYKKEMVGRVYSFDAATSLKNAPGYPSVCSTPSSTASSLSPLSNRAAQSPDSGGAQQNGAPGPMAALLTVAEAVPPTSPRNGVAPADSATSSSSTSGRPPRQSPPAATPPSVAAAHKKSSRHAAAVAAATAGGDPDCGAISAPTSSSSAASSAATSSESAAAAAAAAAAATLKCTLCQERLEDTHFVQCPSVGQHKFCFPCSRDSIKSQGAASGSEVYCPSGEKCPLVGSSVPWAFMQGEIATILGDEYKLTSKGAAAAAAADT</sequence>
<name>A0ACB7RUC8_HYAAI</name>
<comment type="caution">
    <text evidence="1">The sequence shown here is derived from an EMBL/GenBank/DDBJ whole genome shotgun (WGS) entry which is preliminary data.</text>
</comment>
<dbReference type="EMBL" id="CM023487">
    <property type="protein sequence ID" value="KAH6926233.1"/>
    <property type="molecule type" value="Genomic_DNA"/>
</dbReference>
<protein>
    <submittedName>
        <fullName evidence="1">Uncharacterized protein</fullName>
    </submittedName>
</protein>
<organism evidence="1 2">
    <name type="scientific">Hyalomma asiaticum</name>
    <name type="common">Tick</name>
    <dbReference type="NCBI Taxonomy" id="266040"/>
    <lineage>
        <taxon>Eukaryota</taxon>
        <taxon>Metazoa</taxon>
        <taxon>Ecdysozoa</taxon>
        <taxon>Arthropoda</taxon>
        <taxon>Chelicerata</taxon>
        <taxon>Arachnida</taxon>
        <taxon>Acari</taxon>
        <taxon>Parasitiformes</taxon>
        <taxon>Ixodida</taxon>
        <taxon>Ixodoidea</taxon>
        <taxon>Ixodidae</taxon>
        <taxon>Hyalomminae</taxon>
        <taxon>Hyalomma</taxon>
    </lineage>
</organism>
<accession>A0ACB7RUC8</accession>
<proteinExistence type="predicted"/>
<evidence type="ECO:0000313" key="2">
    <source>
        <dbReference type="Proteomes" id="UP000821845"/>
    </source>
</evidence>
<evidence type="ECO:0000313" key="1">
    <source>
        <dbReference type="EMBL" id="KAH6926233.1"/>
    </source>
</evidence>
<dbReference type="Proteomes" id="UP000821845">
    <property type="component" value="Chromosome 7"/>
</dbReference>